<dbReference type="EMBL" id="CP157762">
    <property type="protein sequence ID" value="XBP93226.1"/>
    <property type="molecule type" value="Genomic_DNA"/>
</dbReference>
<dbReference type="RefSeq" id="WP_350932888.1">
    <property type="nucleotide sequence ID" value="NZ_CP157762.1"/>
</dbReference>
<feature type="region of interest" description="Disordered" evidence="1">
    <location>
        <begin position="73"/>
        <end position="102"/>
    </location>
</feature>
<feature type="compositionally biased region" description="Pro residues" evidence="1">
    <location>
        <begin position="73"/>
        <end position="86"/>
    </location>
</feature>
<protein>
    <recommendedName>
        <fullName evidence="5">DUF4232 domain-containing protein</fullName>
    </recommendedName>
</protein>
<name>A0AAU8HCY5_9ACTN</name>
<feature type="transmembrane region" description="Helical" evidence="2">
    <location>
        <begin position="43"/>
        <end position="65"/>
    </location>
</feature>
<reference evidence="4" key="2">
    <citation type="submission" date="2024-06" db="EMBL/GenBank/DDBJ databases">
        <title>Micromonospora mangrovi CCTCC AA 2012012 genome sequences.</title>
        <authorList>
            <person name="Gao J."/>
        </authorList>
    </citation>
    <scope>NUCLEOTIDE SEQUENCE</scope>
    <source>
        <strain evidence="4">CCTCC AA 2012012</strain>
    </source>
</reference>
<feature type="compositionally biased region" description="Low complexity" evidence="1">
    <location>
        <begin position="87"/>
        <end position="102"/>
    </location>
</feature>
<evidence type="ECO:0000313" key="4">
    <source>
        <dbReference type="EMBL" id="XCH73924.1"/>
    </source>
</evidence>
<dbReference type="EMBL" id="CP159342">
    <property type="protein sequence ID" value="XCH73924.1"/>
    <property type="molecule type" value="Genomic_DNA"/>
</dbReference>
<keyword evidence="2" id="KW-1133">Transmembrane helix</keyword>
<keyword evidence="2" id="KW-0472">Membrane</keyword>
<evidence type="ECO:0000256" key="1">
    <source>
        <dbReference type="SAM" id="MobiDB-lite"/>
    </source>
</evidence>
<proteinExistence type="predicted"/>
<dbReference type="AlphaFoldDB" id="A0AAU8HCY5"/>
<accession>A0AAU8HCY5</accession>
<organism evidence="4">
    <name type="scientific">Micromonospora sp. CCTCC AA 2012012</name>
    <dbReference type="NCBI Taxonomy" id="3111921"/>
    <lineage>
        <taxon>Bacteria</taxon>
        <taxon>Bacillati</taxon>
        <taxon>Actinomycetota</taxon>
        <taxon>Actinomycetes</taxon>
        <taxon>Micromonosporales</taxon>
        <taxon>Micromonosporaceae</taxon>
        <taxon>Micromonospora</taxon>
    </lineage>
</organism>
<evidence type="ECO:0008006" key="5">
    <source>
        <dbReference type="Google" id="ProtNLM"/>
    </source>
</evidence>
<reference evidence="3" key="1">
    <citation type="submission" date="2024-01" db="EMBL/GenBank/DDBJ databases">
        <title>The genome sequence of Micromonospora mangrovi CCTCC AA 2012012.</title>
        <authorList>
            <person name="Gao J."/>
        </authorList>
    </citation>
    <scope>NUCLEOTIDE SEQUENCE</scope>
    <source>
        <strain evidence="3">CCTCC AA 2012012</strain>
    </source>
</reference>
<gene>
    <name evidence="4" type="ORF">ABUL08_27215</name>
    <name evidence="3" type="ORF">VK199_27130</name>
</gene>
<keyword evidence="2" id="KW-0812">Transmembrane</keyword>
<feature type="region of interest" description="Disordered" evidence="1">
    <location>
        <begin position="253"/>
        <end position="284"/>
    </location>
</feature>
<evidence type="ECO:0000313" key="3">
    <source>
        <dbReference type="EMBL" id="XBP93226.1"/>
    </source>
</evidence>
<sequence length="416" mass="42928">MAEREDLLLGDEFAAYRARVLPTVHPAGPGLVRETVRRRRRRSATAAAAVAVCTLAVPVAGWAAVGRHPVAPPAPVGTLPPEPTPTGTPEASATPAPSVSATGAQARISRADLLAATVDLPDWPAGAPCASGPTRLIDPKGRPGDAILSGFVGGYGDVDSDGVAEPVALIRCLVTEGAYPEQVVAFDRDAAGRVVVLGQVFRSDATKPESLFSLSVHPDGLVRVEVTDVVRTDASVPDETHRQWRGYRWNGTRFAQTDGPSSFTPPAGTGGTGPAPTTSPPAPPAPRLFEILGSTLDYGAPDGTGTRHGSTTITIANTGGGTVEHPMVSYVDNGTDQVAETEAQGCWNFFRDDGRITCIAQPLEPGGQAEVELPFTTVAAGPDHELTVVVQAGRSETGTAVPDTATTVNVSVSFGG</sequence>
<evidence type="ECO:0000256" key="2">
    <source>
        <dbReference type="SAM" id="Phobius"/>
    </source>
</evidence>